<dbReference type="AlphaFoldDB" id="A0A7L5E5Q4"/>
<keyword evidence="6" id="KW-0732">Signal</keyword>
<dbReference type="PANTHER" id="PTHR30026:SF20">
    <property type="entry name" value="OUTER MEMBRANE PROTEIN TOLC"/>
    <property type="match status" value="1"/>
</dbReference>
<geneLocation type="plasmid" evidence="7 8">
    <name>unnamed1</name>
</geneLocation>
<keyword evidence="7" id="KW-0614">Plasmid</keyword>
<keyword evidence="5" id="KW-0998">Cell outer membrane</keyword>
<evidence type="ECO:0000256" key="1">
    <source>
        <dbReference type="ARBA" id="ARBA00004442"/>
    </source>
</evidence>
<dbReference type="GO" id="GO:0009279">
    <property type="term" value="C:cell outer membrane"/>
    <property type="evidence" value="ECO:0007669"/>
    <property type="project" value="UniProtKB-SubCell"/>
</dbReference>
<dbReference type="PANTHER" id="PTHR30026">
    <property type="entry name" value="OUTER MEMBRANE PROTEIN TOLC"/>
    <property type="match status" value="1"/>
</dbReference>
<name>A0A7L5E5Q4_9SPHI</name>
<dbReference type="EMBL" id="CP051683">
    <property type="protein sequence ID" value="QJD98602.1"/>
    <property type="molecule type" value="Genomic_DNA"/>
</dbReference>
<protein>
    <submittedName>
        <fullName evidence="7">TolC family protein</fullName>
    </submittedName>
</protein>
<feature type="chain" id="PRO_5029917845" evidence="6">
    <location>
        <begin position="23"/>
        <end position="417"/>
    </location>
</feature>
<sequence>MSSIKKSILVFVSLLSAPAAFSQNILSLDSIIARIDQQNANLRAYTSRAQSQVAKSQGSTAQMAPMIGAGTWMTPYPGTKVMDETDKGAWMLSAEQDITNPAKLRRKQAYENSLAAVELEGRNVALNDVRTQAKKLYYGWLVASKKMSVLKENERILTTLNKLAKIRYPYNKATLSSVYSAEGRLAEVQNMQLMTEADMRKKMYQLNTLMNRPASSAFAIDTAYQLKFIPVAVADTAYLSSAKSVVRQMDKNISSMNLNIDAMKAEAKPDFRLRLDNMFNRAPMMPTQFTAMAMVSIPIAPWSSKMYKSGVKSMQYSIEAMRNERQAMLIETENMVASMLTDITTMQRRLKNFEQKILPALQKSFDANRIAYEENTLALPQVMTSWETYNMNRMNYLDELQAYYLMTADYEKEIEKN</sequence>
<dbReference type="InterPro" id="IPR051906">
    <property type="entry name" value="TolC-like"/>
</dbReference>
<dbReference type="Proteomes" id="UP000503278">
    <property type="component" value="Plasmid unnamed1"/>
</dbReference>
<evidence type="ECO:0000256" key="6">
    <source>
        <dbReference type="SAM" id="SignalP"/>
    </source>
</evidence>
<accession>A0A7L5E5Q4</accession>
<evidence type="ECO:0000313" key="7">
    <source>
        <dbReference type="EMBL" id="QJD98602.1"/>
    </source>
</evidence>
<dbReference type="RefSeq" id="WP_169611338.1">
    <property type="nucleotide sequence ID" value="NZ_CP051683.1"/>
</dbReference>
<keyword evidence="2" id="KW-1134">Transmembrane beta strand</keyword>
<dbReference type="Gene3D" id="1.20.1600.10">
    <property type="entry name" value="Outer membrane efflux proteins (OEP)"/>
    <property type="match status" value="1"/>
</dbReference>
<dbReference type="GO" id="GO:1990281">
    <property type="term" value="C:efflux pump complex"/>
    <property type="evidence" value="ECO:0007669"/>
    <property type="project" value="TreeGrafter"/>
</dbReference>
<comment type="subcellular location">
    <subcellularLocation>
        <location evidence="1">Cell outer membrane</location>
    </subcellularLocation>
</comment>
<dbReference type="GO" id="GO:0015562">
    <property type="term" value="F:efflux transmembrane transporter activity"/>
    <property type="evidence" value="ECO:0007669"/>
    <property type="project" value="InterPro"/>
</dbReference>
<evidence type="ECO:0000256" key="4">
    <source>
        <dbReference type="ARBA" id="ARBA00023136"/>
    </source>
</evidence>
<gene>
    <name evidence="7" type="ORF">HH214_21855</name>
</gene>
<reference evidence="7 8" key="1">
    <citation type="submission" date="2020-04" db="EMBL/GenBank/DDBJ databases">
        <title>Genome sequencing of novel species.</title>
        <authorList>
            <person name="Heo J."/>
            <person name="Kim S.-J."/>
            <person name="Kim J.-S."/>
            <person name="Hong S.-B."/>
            <person name="Kwon S.-W."/>
        </authorList>
    </citation>
    <scope>NUCLEOTIDE SEQUENCE [LARGE SCALE GENOMIC DNA]</scope>
    <source>
        <strain evidence="7 8">F39-2</strain>
        <plasmid evidence="7 8">unnamed1</plasmid>
    </source>
</reference>
<organism evidence="7 8">
    <name type="scientific">Mucilaginibacter robiniae</name>
    <dbReference type="NCBI Taxonomy" id="2728022"/>
    <lineage>
        <taxon>Bacteria</taxon>
        <taxon>Pseudomonadati</taxon>
        <taxon>Bacteroidota</taxon>
        <taxon>Sphingobacteriia</taxon>
        <taxon>Sphingobacteriales</taxon>
        <taxon>Sphingobacteriaceae</taxon>
        <taxon>Mucilaginibacter</taxon>
    </lineage>
</organism>
<feature type="signal peptide" evidence="6">
    <location>
        <begin position="1"/>
        <end position="22"/>
    </location>
</feature>
<dbReference type="KEGG" id="mrob:HH214_21855"/>
<proteinExistence type="predicted"/>
<evidence type="ECO:0000256" key="5">
    <source>
        <dbReference type="ARBA" id="ARBA00023237"/>
    </source>
</evidence>
<dbReference type="GO" id="GO:0015288">
    <property type="term" value="F:porin activity"/>
    <property type="evidence" value="ECO:0007669"/>
    <property type="project" value="TreeGrafter"/>
</dbReference>
<keyword evidence="4" id="KW-0472">Membrane</keyword>
<keyword evidence="8" id="KW-1185">Reference proteome</keyword>
<evidence type="ECO:0000256" key="2">
    <source>
        <dbReference type="ARBA" id="ARBA00022452"/>
    </source>
</evidence>
<keyword evidence="3" id="KW-0812">Transmembrane</keyword>
<evidence type="ECO:0000313" key="8">
    <source>
        <dbReference type="Proteomes" id="UP000503278"/>
    </source>
</evidence>
<dbReference type="SUPFAM" id="SSF56954">
    <property type="entry name" value="Outer membrane efflux proteins (OEP)"/>
    <property type="match status" value="1"/>
</dbReference>
<evidence type="ECO:0000256" key="3">
    <source>
        <dbReference type="ARBA" id="ARBA00022692"/>
    </source>
</evidence>